<protein>
    <submittedName>
        <fullName evidence="5">Winged helix-turn-helix transcriptional regulator</fullName>
    </submittedName>
</protein>
<keyword evidence="1" id="KW-0805">Transcription regulation</keyword>
<keyword evidence="6" id="KW-1185">Reference proteome</keyword>
<sequence length="103" mass="12095">MSHDFKLCPKFEQAFELLGKRWTGLIIRVLLTGPKRFKDISALIPGVSDKMLTERFKELEAAEVLIRNVYPETPVRIEYELTEKGRMLEPVLDEVQKWADRYI</sequence>
<dbReference type="EMBL" id="JAYJLD010000005">
    <property type="protein sequence ID" value="MEB3101107.1"/>
    <property type="molecule type" value="Genomic_DNA"/>
</dbReference>
<comment type="caution">
    <text evidence="5">The sequence shown here is derived from an EMBL/GenBank/DDBJ whole genome shotgun (WGS) entry which is preliminary data.</text>
</comment>
<dbReference type="Pfam" id="PF01638">
    <property type="entry name" value="HxlR"/>
    <property type="match status" value="1"/>
</dbReference>
<proteinExistence type="predicted"/>
<dbReference type="SUPFAM" id="SSF46785">
    <property type="entry name" value="Winged helix' DNA-binding domain"/>
    <property type="match status" value="1"/>
</dbReference>
<name>A0ABU5ZFV0_9BACL</name>
<dbReference type="Gene3D" id="1.10.10.10">
    <property type="entry name" value="Winged helix-like DNA-binding domain superfamily/Winged helix DNA-binding domain"/>
    <property type="match status" value="1"/>
</dbReference>
<evidence type="ECO:0000256" key="1">
    <source>
        <dbReference type="ARBA" id="ARBA00023015"/>
    </source>
</evidence>
<dbReference type="PANTHER" id="PTHR33204">
    <property type="entry name" value="TRANSCRIPTIONAL REGULATOR, MARR FAMILY"/>
    <property type="match status" value="1"/>
</dbReference>
<dbReference type="RefSeq" id="WP_371753220.1">
    <property type="nucleotide sequence ID" value="NZ_JAYJLD010000005.1"/>
</dbReference>
<accession>A0ABU5ZFV0</accession>
<reference evidence="5" key="1">
    <citation type="submission" date="2023-12" db="EMBL/GenBank/DDBJ databases">
        <title>Fervidustalea candida gen. nov., sp. nov., a novel member of the family Paenibacillaceae isolated from a geothermal area.</title>
        <authorList>
            <person name="Li W.-J."/>
            <person name="Jiao J.-Y."/>
            <person name="Chen Y."/>
        </authorList>
    </citation>
    <scope>NUCLEOTIDE SEQUENCE</scope>
    <source>
        <strain evidence="5">SYSU GA230002</strain>
    </source>
</reference>
<dbReference type="PROSITE" id="PS51118">
    <property type="entry name" value="HTH_HXLR"/>
    <property type="match status" value="1"/>
</dbReference>
<evidence type="ECO:0000256" key="2">
    <source>
        <dbReference type="ARBA" id="ARBA00023125"/>
    </source>
</evidence>
<dbReference type="InterPro" id="IPR036390">
    <property type="entry name" value="WH_DNA-bd_sf"/>
</dbReference>
<dbReference type="PANTHER" id="PTHR33204:SF37">
    <property type="entry name" value="HTH-TYPE TRANSCRIPTIONAL REGULATOR YODB"/>
    <property type="match status" value="1"/>
</dbReference>
<dbReference type="Proteomes" id="UP001310386">
    <property type="component" value="Unassembled WGS sequence"/>
</dbReference>
<evidence type="ECO:0000313" key="6">
    <source>
        <dbReference type="Proteomes" id="UP001310386"/>
    </source>
</evidence>
<evidence type="ECO:0000313" key="5">
    <source>
        <dbReference type="EMBL" id="MEB3101107.1"/>
    </source>
</evidence>
<keyword evidence="3" id="KW-0804">Transcription</keyword>
<organism evidence="5 6">
    <name type="scientific">Ferviditalea candida</name>
    <dbReference type="NCBI Taxonomy" id="3108399"/>
    <lineage>
        <taxon>Bacteria</taxon>
        <taxon>Bacillati</taxon>
        <taxon>Bacillota</taxon>
        <taxon>Bacilli</taxon>
        <taxon>Bacillales</taxon>
        <taxon>Paenibacillaceae</taxon>
        <taxon>Ferviditalea</taxon>
    </lineage>
</organism>
<evidence type="ECO:0000259" key="4">
    <source>
        <dbReference type="PROSITE" id="PS51118"/>
    </source>
</evidence>
<dbReference type="InterPro" id="IPR036388">
    <property type="entry name" value="WH-like_DNA-bd_sf"/>
</dbReference>
<keyword evidence="2" id="KW-0238">DNA-binding</keyword>
<gene>
    <name evidence="5" type="ORF">VF724_05465</name>
</gene>
<evidence type="ECO:0000256" key="3">
    <source>
        <dbReference type="ARBA" id="ARBA00023163"/>
    </source>
</evidence>
<feature type="domain" description="HTH hxlR-type" evidence="4">
    <location>
        <begin position="8"/>
        <end position="103"/>
    </location>
</feature>
<dbReference type="InterPro" id="IPR002577">
    <property type="entry name" value="HTH_HxlR"/>
</dbReference>